<sequence length="640" mass="72471">ERLGSPFLQRCYEEAKKIVDDAYKYSREESLRRVRRDQVKPHDALRLLKQPRGDTRSAVRSADYMAQTLRLVQEKVHRVHKRSLNATDLLTDRDMIELARITGCEARIRNPSCHTTPNINKYRTATSVCNNLTTDAGVINDTEFTHMVTLFGQWNDHDLTFTPFSPSIRSFSNGLNCDESCEHSEPCIPIPVDPRIPSRPDTCIPAFRSAPACGTGYSAFNFGGEPSKREQINSLTAFLDLGQVYGSDEKLALNLRNLTSNDGLLRVNTEFRDNGRELLPFHSLQVQMCATRRRVTNDTNAREVPCFIAGDARVDENIALTSIHTLFMREHNRLARQLKRLNPQWDSETLYQEARKIMGAYTQLFVFRDYLPHIVGPDAMSRLLGRYPGYNRNVDPSIANVFATAAYRFAHLAIQPVLFRLDANYREHPQFPSVPLFKAFFTPWRIIFEGGVDPLLRGLLGRPAKLGTQDHMMVDALRERLFQFVQHLALDLGSLNMQRGRDHGLPGYNAWRRFCGLSQPSNQAELAQVLMNAELARKMLELYGSPENIDVWLGGVAEPFVRGGRVGPLFACLIATQFQKIRQGDRLCPLLHSPESSVTTLASHLCPLMLSAPKPVWYSVPLCVAWICLHGGREPLALVR</sequence>
<accession>A0ABV0PXD5</accession>
<dbReference type="InterPro" id="IPR037120">
    <property type="entry name" value="Haem_peroxidase_sf_animal"/>
</dbReference>
<proteinExistence type="predicted"/>
<dbReference type="PANTHER" id="PTHR11475:SF63">
    <property type="entry name" value="EOSINOPHIL PEROXIDASE"/>
    <property type="match status" value="1"/>
</dbReference>
<dbReference type="Gene3D" id="1.10.640.10">
    <property type="entry name" value="Haem peroxidase domain superfamily, animal type"/>
    <property type="match status" value="1"/>
</dbReference>
<dbReference type="PRINTS" id="PR00457">
    <property type="entry name" value="ANPEROXIDASE"/>
</dbReference>
<reference evidence="1 2" key="1">
    <citation type="submission" date="2021-06" db="EMBL/GenBank/DDBJ databases">
        <authorList>
            <person name="Palmer J.M."/>
        </authorList>
    </citation>
    <scope>NUCLEOTIDE SEQUENCE [LARGE SCALE GENOMIC DNA]</scope>
    <source>
        <strain evidence="1 2">GA_2019</strain>
        <tissue evidence="1">Muscle</tissue>
    </source>
</reference>
<evidence type="ECO:0000313" key="1">
    <source>
        <dbReference type="EMBL" id="MEQ2188171.1"/>
    </source>
</evidence>
<dbReference type="Pfam" id="PF03098">
    <property type="entry name" value="An_peroxidase"/>
    <property type="match status" value="1"/>
</dbReference>
<dbReference type="SUPFAM" id="SSF48113">
    <property type="entry name" value="Heme-dependent peroxidases"/>
    <property type="match status" value="1"/>
</dbReference>
<dbReference type="InterPro" id="IPR010255">
    <property type="entry name" value="Haem_peroxidase_sf"/>
</dbReference>
<gene>
    <name evidence="1" type="ORF">GOODEAATRI_012243</name>
</gene>
<dbReference type="Proteomes" id="UP001476798">
    <property type="component" value="Unassembled WGS sequence"/>
</dbReference>
<keyword evidence="2" id="KW-1185">Reference proteome</keyword>
<evidence type="ECO:0000313" key="2">
    <source>
        <dbReference type="Proteomes" id="UP001476798"/>
    </source>
</evidence>
<dbReference type="PROSITE" id="PS50292">
    <property type="entry name" value="PEROXIDASE_3"/>
    <property type="match status" value="1"/>
</dbReference>
<feature type="non-terminal residue" evidence="1">
    <location>
        <position position="1"/>
    </location>
</feature>
<dbReference type="InterPro" id="IPR019791">
    <property type="entry name" value="Haem_peroxidase_animal"/>
</dbReference>
<protein>
    <recommendedName>
        <fullName evidence="3">Myeloid-specific peroxidase</fullName>
    </recommendedName>
</protein>
<dbReference type="EMBL" id="JAHRIO010090737">
    <property type="protein sequence ID" value="MEQ2188171.1"/>
    <property type="molecule type" value="Genomic_DNA"/>
</dbReference>
<dbReference type="PANTHER" id="PTHR11475">
    <property type="entry name" value="OXIDASE/PEROXIDASE"/>
    <property type="match status" value="1"/>
</dbReference>
<organism evidence="1 2">
    <name type="scientific">Goodea atripinnis</name>
    <dbReference type="NCBI Taxonomy" id="208336"/>
    <lineage>
        <taxon>Eukaryota</taxon>
        <taxon>Metazoa</taxon>
        <taxon>Chordata</taxon>
        <taxon>Craniata</taxon>
        <taxon>Vertebrata</taxon>
        <taxon>Euteleostomi</taxon>
        <taxon>Actinopterygii</taxon>
        <taxon>Neopterygii</taxon>
        <taxon>Teleostei</taxon>
        <taxon>Neoteleostei</taxon>
        <taxon>Acanthomorphata</taxon>
        <taxon>Ovalentaria</taxon>
        <taxon>Atherinomorphae</taxon>
        <taxon>Cyprinodontiformes</taxon>
        <taxon>Goodeidae</taxon>
        <taxon>Goodea</taxon>
    </lineage>
</organism>
<name>A0ABV0PXD5_9TELE</name>
<evidence type="ECO:0008006" key="3">
    <source>
        <dbReference type="Google" id="ProtNLM"/>
    </source>
</evidence>
<comment type="caution">
    <text evidence="1">The sequence shown here is derived from an EMBL/GenBank/DDBJ whole genome shotgun (WGS) entry which is preliminary data.</text>
</comment>